<feature type="domain" description="Secretin/TonB short N-terminal" evidence="8">
    <location>
        <begin position="71"/>
        <end position="122"/>
    </location>
</feature>
<evidence type="ECO:0000259" key="8">
    <source>
        <dbReference type="SMART" id="SM00965"/>
    </source>
</evidence>
<dbReference type="InterPro" id="IPR011662">
    <property type="entry name" value="Secretin/TonB_short_N"/>
</dbReference>
<accession>A0ABP8FSS2</accession>
<dbReference type="InterPro" id="IPR039426">
    <property type="entry name" value="TonB-dep_rcpt-like"/>
</dbReference>
<dbReference type="Proteomes" id="UP001501207">
    <property type="component" value="Unassembled WGS sequence"/>
</dbReference>
<reference evidence="10" key="1">
    <citation type="journal article" date="2019" name="Int. J. Syst. Evol. Microbiol.">
        <title>The Global Catalogue of Microorganisms (GCM) 10K type strain sequencing project: providing services to taxonomists for standard genome sequencing and annotation.</title>
        <authorList>
            <consortium name="The Broad Institute Genomics Platform"/>
            <consortium name="The Broad Institute Genome Sequencing Center for Infectious Disease"/>
            <person name="Wu L."/>
            <person name="Ma J."/>
        </authorList>
    </citation>
    <scope>NUCLEOTIDE SEQUENCE [LARGE SCALE GENOMIC DNA]</scope>
    <source>
        <strain evidence="10">JCM 17664</strain>
    </source>
</reference>
<dbReference type="SUPFAM" id="SSF49464">
    <property type="entry name" value="Carboxypeptidase regulatory domain-like"/>
    <property type="match status" value="1"/>
</dbReference>
<proteinExistence type="inferred from homology"/>
<evidence type="ECO:0000256" key="7">
    <source>
        <dbReference type="PROSITE-ProRule" id="PRU01360"/>
    </source>
</evidence>
<dbReference type="Gene3D" id="2.170.130.10">
    <property type="entry name" value="TonB-dependent receptor, plug domain"/>
    <property type="match status" value="1"/>
</dbReference>
<dbReference type="InterPro" id="IPR023997">
    <property type="entry name" value="TonB-dep_OMP_SusC/RagA_CS"/>
</dbReference>
<dbReference type="SMART" id="SM00965">
    <property type="entry name" value="STN"/>
    <property type="match status" value="1"/>
</dbReference>
<dbReference type="EMBL" id="BAABFN010000004">
    <property type="protein sequence ID" value="GAA4310158.1"/>
    <property type="molecule type" value="Genomic_DNA"/>
</dbReference>
<keyword evidence="10" id="KW-1185">Reference proteome</keyword>
<keyword evidence="2 7" id="KW-0813">Transport</keyword>
<sequence length="1104" mass="121668">MQKKQSFPHRHFGRRLPVLMLRAMRITLFLTFACILKLSARGYSQEVRLSFSLHEAKLSAVFRIIQDKSDYQFLYNDEDVQQSPPVTLSVKDATIPEVLDLCFRTSSLRYHIEQKTVVVSQQPSPPVTAALPAFTVKGKVTDPAGNALPGVSVSLKGTQTGTITDADGNYSLELPSGTGTLVFSYVGYNKQEMAVEGRSSLNVTLRGNVSSLEELMVVGYGTQKKKDLTGAVSRVDNTRFETLPNTNISQALRGSIPGVNISAGGNAGSGSSVSIRGQNSITGGNEALVVVDGIIYNGQLGDLNPNDIASIDVLRDASSAAIFGSRAANGVILVTTKRGTTAKPTIQFNSYAGVQDMLMTQHLESPGEYIQKKINYQKTLAFRGVAPEPDPSNPVQYLNEAEVDNYKKGIVVDPLDVITRTAPIQSYNLSVGANTGKTNYFIAGNWTDQKGVVIGDRFRRASLRVNLETEVTDWLKVGTNSSFSFVDVSGSRASLGSAINLSPYATWYLDSAKTTLNPVPMTDGLIGNPLMPTLDQNTNQRKDLFGIVYAELKIPFIKGLTYRFTYSNDLISGTQQHFSPSFNAGGLDRVATASTLDSSSQDMYLESLIKYNHTFAQDHKVDVTLLYNYNFSSVKLLSANANTFPSDVLSYYSLSLGENQNTAAGYADYHAIAMMARLNYSYKDRYLLTVTGRRDGASVFSDNNKFAFFPSVGLGWVVSEENFLKNNPVIDFLKLRLSWGANGNQAIARYQSLSRIEPGGSHNYLLGGTTAYGIAKTSIGNPDLKWESTYATNLGLDFELLHSKISGSLNYYNSDTRNLLLNRNIPILNGFSSVLSNLGAVNNKGIEVELTTPNVLNGAVKWGMGLNFARNKNRIVHLYGDKDENGKELDDISNNWFIGKSLGAYYNYEPDGIWQTGDDIPEGFRAGDVRLKDLNGDGKITPDGDRTILGYDKPDYMFGFNTSVQYKGFSLYVQVTGAVGGDRDNRDILDPPVNFTYRMHGIYQDWWTPDNPNNSLPSMDYQDAYHINFLQSTTWVRIQDVSLSYTFPKPLTDRLKMNQLQVYVSSKNSFLFTQWGGWDPETTGTGRGQYPTMRSLIFGLNLSL</sequence>
<dbReference type="RefSeq" id="WP_344978473.1">
    <property type="nucleotide sequence ID" value="NZ_BAABFN010000004.1"/>
</dbReference>
<dbReference type="InterPro" id="IPR037066">
    <property type="entry name" value="Plug_dom_sf"/>
</dbReference>
<comment type="subcellular location">
    <subcellularLocation>
        <location evidence="1 7">Cell outer membrane</location>
        <topology evidence="1 7">Multi-pass membrane protein</topology>
    </subcellularLocation>
</comment>
<dbReference type="InterPro" id="IPR012910">
    <property type="entry name" value="Plug_dom"/>
</dbReference>
<dbReference type="SUPFAM" id="SSF56935">
    <property type="entry name" value="Porins"/>
    <property type="match status" value="1"/>
</dbReference>
<dbReference type="NCBIfam" id="TIGR04056">
    <property type="entry name" value="OMP_RagA_SusC"/>
    <property type="match status" value="1"/>
</dbReference>
<dbReference type="Pfam" id="PF07715">
    <property type="entry name" value="Plug"/>
    <property type="match status" value="1"/>
</dbReference>
<keyword evidence="9" id="KW-0675">Receptor</keyword>
<evidence type="ECO:0000256" key="4">
    <source>
        <dbReference type="ARBA" id="ARBA00022692"/>
    </source>
</evidence>
<comment type="similarity">
    <text evidence="7">Belongs to the TonB-dependent receptor family.</text>
</comment>
<evidence type="ECO:0000313" key="9">
    <source>
        <dbReference type="EMBL" id="GAA4310158.1"/>
    </source>
</evidence>
<dbReference type="NCBIfam" id="TIGR04057">
    <property type="entry name" value="SusC_RagA_signa"/>
    <property type="match status" value="1"/>
</dbReference>
<keyword evidence="6 7" id="KW-0998">Cell outer membrane</keyword>
<name>A0ABP8FSS2_9BACT</name>
<dbReference type="InterPro" id="IPR036942">
    <property type="entry name" value="Beta-barrel_TonB_sf"/>
</dbReference>
<keyword evidence="3 7" id="KW-1134">Transmembrane beta strand</keyword>
<dbReference type="Pfam" id="PF07660">
    <property type="entry name" value="STN"/>
    <property type="match status" value="1"/>
</dbReference>
<keyword evidence="5 7" id="KW-0472">Membrane</keyword>
<evidence type="ECO:0000256" key="1">
    <source>
        <dbReference type="ARBA" id="ARBA00004571"/>
    </source>
</evidence>
<dbReference type="InterPro" id="IPR008969">
    <property type="entry name" value="CarboxyPept-like_regulatory"/>
</dbReference>
<evidence type="ECO:0000256" key="5">
    <source>
        <dbReference type="ARBA" id="ARBA00023136"/>
    </source>
</evidence>
<evidence type="ECO:0000256" key="3">
    <source>
        <dbReference type="ARBA" id="ARBA00022452"/>
    </source>
</evidence>
<dbReference type="Gene3D" id="2.40.170.20">
    <property type="entry name" value="TonB-dependent receptor, beta-barrel domain"/>
    <property type="match status" value="1"/>
</dbReference>
<comment type="caution">
    <text evidence="9">The sequence shown here is derived from an EMBL/GenBank/DDBJ whole genome shotgun (WGS) entry which is preliminary data.</text>
</comment>
<dbReference type="Pfam" id="PF13715">
    <property type="entry name" value="CarbopepD_reg_2"/>
    <property type="match status" value="1"/>
</dbReference>
<dbReference type="InterPro" id="IPR023996">
    <property type="entry name" value="TonB-dep_OMP_SusC/RagA"/>
</dbReference>
<protein>
    <submittedName>
        <fullName evidence="9">TonB-dependent receptor</fullName>
    </submittedName>
</protein>
<keyword evidence="4 7" id="KW-0812">Transmembrane</keyword>
<dbReference type="Gene3D" id="2.60.40.1120">
    <property type="entry name" value="Carboxypeptidase-like, regulatory domain"/>
    <property type="match status" value="1"/>
</dbReference>
<dbReference type="PROSITE" id="PS52016">
    <property type="entry name" value="TONB_DEPENDENT_REC_3"/>
    <property type="match status" value="1"/>
</dbReference>
<gene>
    <name evidence="9" type="ORF">GCM10023143_18450</name>
</gene>
<evidence type="ECO:0000256" key="6">
    <source>
        <dbReference type="ARBA" id="ARBA00023237"/>
    </source>
</evidence>
<evidence type="ECO:0000313" key="10">
    <source>
        <dbReference type="Proteomes" id="UP001501207"/>
    </source>
</evidence>
<evidence type="ECO:0000256" key="2">
    <source>
        <dbReference type="ARBA" id="ARBA00022448"/>
    </source>
</evidence>
<organism evidence="9 10">
    <name type="scientific">Compostibacter hankyongensis</name>
    <dbReference type="NCBI Taxonomy" id="1007089"/>
    <lineage>
        <taxon>Bacteria</taxon>
        <taxon>Pseudomonadati</taxon>
        <taxon>Bacteroidota</taxon>
        <taxon>Chitinophagia</taxon>
        <taxon>Chitinophagales</taxon>
        <taxon>Chitinophagaceae</taxon>
        <taxon>Compostibacter</taxon>
    </lineage>
</organism>